<dbReference type="GO" id="GO:0046872">
    <property type="term" value="F:metal ion binding"/>
    <property type="evidence" value="ECO:0007669"/>
    <property type="project" value="UniProtKB-KW"/>
</dbReference>
<gene>
    <name evidence="5" type="ORF">SAMN05444336_10322</name>
</gene>
<dbReference type="Proteomes" id="UP000199118">
    <property type="component" value="Unassembled WGS sequence"/>
</dbReference>
<reference evidence="5 6" key="1">
    <citation type="submission" date="2016-10" db="EMBL/GenBank/DDBJ databases">
        <authorList>
            <person name="de Groot N.N."/>
        </authorList>
    </citation>
    <scope>NUCLEOTIDE SEQUENCE [LARGE SCALE GENOMIC DNA]</scope>
    <source>
        <strain evidence="5 6">DSM 17890</strain>
    </source>
</reference>
<evidence type="ECO:0000256" key="3">
    <source>
        <dbReference type="ARBA" id="ARBA00022840"/>
    </source>
</evidence>
<dbReference type="NCBIfam" id="TIGR02727">
    <property type="entry name" value="MTHFS_bact"/>
    <property type="match status" value="1"/>
</dbReference>
<dbReference type="STRING" id="356660.SAMN05444336_10322"/>
<sequence>MTSAPIPLAVAKADARRAAYARRREAHAALGPAPAPATGTLIQAIRDALPEGGAVSGFLPIRTEIDPRPAMAALHAEGVRICVPVVRGEGLALAFREWSPDAALEAGPFGAQVPAAGAWLTPDAVIAPLVAYDDARMRLGYGGGFYDRTLAALAEAAGAPVPAIGFAFSAQRSTVPLPSEATDRPLDRVVTELG</sequence>
<dbReference type="OrthoDB" id="9801938at2"/>
<dbReference type="RefSeq" id="WP_092681106.1">
    <property type="nucleotide sequence ID" value="NZ_FNMZ01000003.1"/>
</dbReference>
<dbReference type="EC" id="6.3.3.2" evidence="4"/>
<evidence type="ECO:0000313" key="6">
    <source>
        <dbReference type="Proteomes" id="UP000199118"/>
    </source>
</evidence>
<keyword evidence="2 4" id="KW-0547">Nucleotide-binding</keyword>
<comment type="similarity">
    <text evidence="1 4">Belongs to the 5-formyltetrahydrofolate cyclo-ligase family.</text>
</comment>
<dbReference type="Gene3D" id="3.40.50.10420">
    <property type="entry name" value="NagB/RpiA/CoA transferase-like"/>
    <property type="match status" value="1"/>
</dbReference>
<evidence type="ECO:0000256" key="1">
    <source>
        <dbReference type="ARBA" id="ARBA00010638"/>
    </source>
</evidence>
<organism evidence="5 6">
    <name type="scientific">Albimonas donghaensis</name>
    <dbReference type="NCBI Taxonomy" id="356660"/>
    <lineage>
        <taxon>Bacteria</taxon>
        <taxon>Pseudomonadati</taxon>
        <taxon>Pseudomonadota</taxon>
        <taxon>Alphaproteobacteria</taxon>
        <taxon>Rhodobacterales</taxon>
        <taxon>Paracoccaceae</taxon>
        <taxon>Albimonas</taxon>
    </lineage>
</organism>
<protein>
    <recommendedName>
        <fullName evidence="4">5-formyltetrahydrofolate cyclo-ligase</fullName>
        <ecNumber evidence="4">6.3.3.2</ecNumber>
    </recommendedName>
</protein>
<dbReference type="InterPro" id="IPR002698">
    <property type="entry name" value="FTHF_cligase"/>
</dbReference>
<dbReference type="PANTHER" id="PTHR23407:SF1">
    <property type="entry name" value="5-FORMYLTETRAHYDROFOLATE CYCLO-LIGASE"/>
    <property type="match status" value="1"/>
</dbReference>
<evidence type="ECO:0000256" key="4">
    <source>
        <dbReference type="RuleBase" id="RU361279"/>
    </source>
</evidence>
<dbReference type="InterPro" id="IPR037171">
    <property type="entry name" value="NagB/RpiA_transferase-like"/>
</dbReference>
<dbReference type="AlphaFoldDB" id="A0A1H2Y610"/>
<evidence type="ECO:0000313" key="5">
    <source>
        <dbReference type="EMBL" id="SDX00577.1"/>
    </source>
</evidence>
<dbReference type="EMBL" id="FNMZ01000003">
    <property type="protein sequence ID" value="SDX00577.1"/>
    <property type="molecule type" value="Genomic_DNA"/>
</dbReference>
<dbReference type="PANTHER" id="PTHR23407">
    <property type="entry name" value="ATPASE INHIBITOR/5-FORMYLTETRAHYDROFOLATE CYCLO-LIGASE"/>
    <property type="match status" value="1"/>
</dbReference>
<comment type="cofactor">
    <cofactor evidence="4">
        <name>Mg(2+)</name>
        <dbReference type="ChEBI" id="CHEBI:18420"/>
    </cofactor>
</comment>
<comment type="catalytic activity">
    <reaction evidence="4">
        <text>(6S)-5-formyl-5,6,7,8-tetrahydrofolate + ATP = (6R)-5,10-methenyltetrahydrofolate + ADP + phosphate</text>
        <dbReference type="Rhea" id="RHEA:10488"/>
        <dbReference type="ChEBI" id="CHEBI:30616"/>
        <dbReference type="ChEBI" id="CHEBI:43474"/>
        <dbReference type="ChEBI" id="CHEBI:57455"/>
        <dbReference type="ChEBI" id="CHEBI:57457"/>
        <dbReference type="ChEBI" id="CHEBI:456216"/>
        <dbReference type="EC" id="6.3.3.2"/>
    </reaction>
</comment>
<dbReference type="Pfam" id="PF01812">
    <property type="entry name" value="5-FTHF_cyc-lig"/>
    <property type="match status" value="1"/>
</dbReference>
<keyword evidence="4" id="KW-0479">Metal-binding</keyword>
<keyword evidence="5" id="KW-0436">Ligase</keyword>
<keyword evidence="3 4" id="KW-0067">ATP-binding</keyword>
<dbReference type="InterPro" id="IPR024185">
    <property type="entry name" value="FTHF_cligase-like_sf"/>
</dbReference>
<keyword evidence="6" id="KW-1185">Reference proteome</keyword>
<dbReference type="GO" id="GO:0009396">
    <property type="term" value="P:folic acid-containing compound biosynthetic process"/>
    <property type="evidence" value="ECO:0007669"/>
    <property type="project" value="TreeGrafter"/>
</dbReference>
<dbReference type="GO" id="GO:0035999">
    <property type="term" value="P:tetrahydrofolate interconversion"/>
    <property type="evidence" value="ECO:0007669"/>
    <property type="project" value="TreeGrafter"/>
</dbReference>
<name>A0A1H2Y610_9RHOB</name>
<dbReference type="GO" id="GO:0030272">
    <property type="term" value="F:5-formyltetrahydrofolate cyclo-ligase activity"/>
    <property type="evidence" value="ECO:0007669"/>
    <property type="project" value="UniProtKB-EC"/>
</dbReference>
<keyword evidence="4" id="KW-0460">Magnesium</keyword>
<dbReference type="GO" id="GO:0005524">
    <property type="term" value="F:ATP binding"/>
    <property type="evidence" value="ECO:0007669"/>
    <property type="project" value="UniProtKB-KW"/>
</dbReference>
<accession>A0A1H2Y610</accession>
<dbReference type="SUPFAM" id="SSF100950">
    <property type="entry name" value="NagB/RpiA/CoA transferase-like"/>
    <property type="match status" value="1"/>
</dbReference>
<proteinExistence type="inferred from homology"/>
<evidence type="ECO:0000256" key="2">
    <source>
        <dbReference type="ARBA" id="ARBA00022741"/>
    </source>
</evidence>